<sequence>MWLSSRSLPTTVLASPTPQAQGLNNSLVLENEESAGQLKMTRRKICWVPGSSGGVVNLGFDVGDGVVSGLSYRTYTPEDGPRSPQIREPEPPGSAAAPPPGKRDAWKMLMPFRPTPKHPSPQPLDDAGLFSYLTVSWLNPLMTQGLRKRLDESTIPPLSAQDASVRNANRLRRLWEEEVSRCGVEKASVLRVMLRFQRTRAIIDAFLGACFAILSVLGPVLIIPKILEYSQERKGSVVYGVGLCLALFLSECLKSLSMCACWIVNQRSGIRFRAAVSSLAFEKLLQFKSLTHISTGEAISFFTSDTNYLFEGVYYAPLIYLSGSSLLFCSVTSYLTLGPTTLISTFSYLLVLLLMVLLTRVIVKGQKHASEVSDQRIRVTSEVLTCIKLIKMYTWEKPFTSIIKDLRRKERKLMEKSGFIQSLSMILLFVAPTVSTMLMFLIHVGLQLELTASTAFTVLAIWNTMRLAVFFLPFSVKGLTESKSAAERFKTSPRAGQPQGDTFLRAEGLTPPPSLFSPGQRFFLQESPVLYVQAGRDPSKALELEKATLSWRRACPGLVNGALELESNGHAPDGTPAAQPPPGALGPSDTGDGLAPALHKIHLAVSKTQLGEREGFCADAGLCWAFQGTLLGVCGSTGSGKSSLLSAVLGEMHLLEGTVGVHGSLAYVPQQAWLLRAAYLQVLHCCSLNHDLEILPFGDLTEIGERGLNLSGGQRQRISWPAPSTRTARSTCWTTRCRPWTPAWGGTSSEECIRKALRGKTVVLVTHQLQCLQFCDQVVLLEDGKICERGSHRELMQKAGQYAHLIQTLHGEAAQDTLQAAQEPQVGSPAPRSLLEEPLGDSAGLQNQLTQKEEMEEGSPTWRVYHHYIQAAGGYAVAVAVFLLVVLFVFLSTFYFWWLSYWLEQGSGVSALGVGGAPVARAEGVASLGAEPQLGTPGPAQRLPLPRQAVYLGRGLLGTRLKRSNPWESGFLLEARAVTDVTPAPLPGGRGGREVPSFHSRRGFLVTGLHPSPATCQGTPRSQKPECLEAEPRPSVRTEDAPSSRLGTTGGSGPGAGARGRRNLSAHRIPRSFSKTNSSHESNRTTSDPGSILDNPHLSFYETVLGLSALVLTCVGVCSSAAFTRATRKASTALHNDLFSKVSLCPMSFFDTTPTGRLLNCFAGDLDQLDQLLPIVAEEFLLLLLVVLINMVIVSVLSPYILLVGVILFAGCLLYYVKFKRAMNVFKRLENYSRSPLFSHILTALRGLSSIHVYGKTEDFVSQLNDMQNNYQLMFLSSTRWVSLRMELMANLVTLAVALFVALGASSASHSYQALTISLILQLASNFQATARMGTETEAYFTAVERMLQYMKRGEVCFQDYQMRYRDNTPVVLKGISLTIRGQEVVGIVGRTGSGSDALLGPAPTGKSSLGTALFRLVEPTAGRILIDGVDISGVSLEDLRSKLSIIPQDPVLFSGTIRLNLDPFDRHTDEEIWGALERTFLSRTILKFPQRLQAEVEENGENFSVGERQLLCIARALLRNSKIILIDEATASIDTETDTLIQRTIREAFRGCTVLIIAHRITTVLGCDRILVMDNGKVTGVPGRGEGALGQRRREAGGPFGPGSAVLSFLPPLQVVEFDSPEALQREPGSMFAALLRTATSLG</sequence>
<dbReference type="FunFam" id="1.20.1560.10:FF:000010">
    <property type="entry name" value="Multidrug resistance-associated ABC transporter"/>
    <property type="match status" value="1"/>
</dbReference>
<protein>
    <recommendedName>
        <fullName evidence="16">ATP binding cassette subfamily C member 11</fullName>
    </recommendedName>
</protein>
<dbReference type="GO" id="GO:0016887">
    <property type="term" value="F:ATP hydrolysis activity"/>
    <property type="evidence" value="ECO:0007669"/>
    <property type="project" value="InterPro"/>
</dbReference>
<keyword evidence="4 11" id="KW-0812">Transmembrane</keyword>
<dbReference type="Gene3D" id="3.40.50.300">
    <property type="entry name" value="P-loop containing nucleotide triphosphate hydrolases"/>
    <property type="match status" value="3"/>
</dbReference>
<keyword evidence="8 11" id="KW-1133">Transmembrane helix</keyword>
<dbReference type="InterPro" id="IPR017871">
    <property type="entry name" value="ABC_transporter-like_CS"/>
</dbReference>
<evidence type="ECO:0008006" key="16">
    <source>
        <dbReference type="Google" id="ProtNLM"/>
    </source>
</evidence>
<dbReference type="Pfam" id="PF00664">
    <property type="entry name" value="ABC_membrane"/>
    <property type="match status" value="2"/>
</dbReference>
<evidence type="ECO:0000256" key="8">
    <source>
        <dbReference type="ARBA" id="ARBA00022989"/>
    </source>
</evidence>
<evidence type="ECO:0000313" key="15">
    <source>
        <dbReference type="Proteomes" id="UP001177744"/>
    </source>
</evidence>
<dbReference type="SUPFAM" id="SSF52540">
    <property type="entry name" value="P-loop containing nucleoside triphosphate hydrolases"/>
    <property type="match status" value="2"/>
</dbReference>
<dbReference type="GO" id="GO:0005524">
    <property type="term" value="F:ATP binding"/>
    <property type="evidence" value="ECO:0007669"/>
    <property type="project" value="UniProtKB-KW"/>
</dbReference>
<dbReference type="GO" id="GO:0015216">
    <property type="term" value="F:purine nucleotide transmembrane transporter activity"/>
    <property type="evidence" value="ECO:0007669"/>
    <property type="project" value="TreeGrafter"/>
</dbReference>
<keyword evidence="15" id="KW-1185">Reference proteome</keyword>
<feature type="transmembrane region" description="Helical" evidence="11">
    <location>
        <begin position="872"/>
        <end position="898"/>
    </location>
</feature>
<feature type="compositionally biased region" description="Basic and acidic residues" evidence="10">
    <location>
        <begin position="79"/>
        <end position="90"/>
    </location>
</feature>
<dbReference type="GO" id="GO:0008514">
    <property type="term" value="F:organic anion transmembrane transporter activity"/>
    <property type="evidence" value="ECO:0007669"/>
    <property type="project" value="TreeGrafter"/>
</dbReference>
<name>A0AA40HG56_CNENI</name>
<feature type="domain" description="ABC transmembrane type-1" evidence="13">
    <location>
        <begin position="1104"/>
        <end position="1305"/>
    </location>
</feature>
<evidence type="ECO:0000256" key="1">
    <source>
        <dbReference type="ARBA" id="ARBA00004127"/>
    </source>
</evidence>
<evidence type="ECO:0000313" key="14">
    <source>
        <dbReference type="EMBL" id="KAK1330624.1"/>
    </source>
</evidence>
<feature type="transmembrane region" description="Helical" evidence="11">
    <location>
        <begin position="343"/>
        <end position="363"/>
    </location>
</feature>
<keyword evidence="6" id="KW-0547">Nucleotide-binding</keyword>
<dbReference type="PROSITE" id="PS00211">
    <property type="entry name" value="ABC_TRANSPORTER_1"/>
    <property type="match status" value="1"/>
</dbReference>
<comment type="similarity">
    <text evidence="2">Belongs to the ABC transporter superfamily. ABCC family. Conjugate transporter (TC 3.A.1.208) subfamily.</text>
</comment>
<dbReference type="GO" id="GO:0140359">
    <property type="term" value="F:ABC-type transporter activity"/>
    <property type="evidence" value="ECO:0007669"/>
    <property type="project" value="InterPro"/>
</dbReference>
<evidence type="ECO:0000256" key="5">
    <source>
        <dbReference type="ARBA" id="ARBA00022737"/>
    </source>
</evidence>
<dbReference type="PROSITE" id="PS50929">
    <property type="entry name" value="ABC_TM1F"/>
    <property type="match status" value="2"/>
</dbReference>
<keyword evidence="7" id="KW-0067">ATP-binding</keyword>
<evidence type="ECO:0000256" key="10">
    <source>
        <dbReference type="SAM" id="MobiDB-lite"/>
    </source>
</evidence>
<feature type="region of interest" description="Disordered" evidence="10">
    <location>
        <begin position="72"/>
        <end position="123"/>
    </location>
</feature>
<dbReference type="FunFam" id="3.40.50.300:FF:000074">
    <property type="entry name" value="Multidrug resistance-associated protein 5 isoform 1"/>
    <property type="match status" value="1"/>
</dbReference>
<dbReference type="GO" id="GO:0012505">
    <property type="term" value="C:endomembrane system"/>
    <property type="evidence" value="ECO:0007669"/>
    <property type="project" value="UniProtKB-SubCell"/>
</dbReference>
<evidence type="ECO:0000256" key="11">
    <source>
        <dbReference type="SAM" id="Phobius"/>
    </source>
</evidence>
<dbReference type="SMART" id="SM00382">
    <property type="entry name" value="AAA"/>
    <property type="match status" value="2"/>
</dbReference>
<dbReference type="Pfam" id="PF00005">
    <property type="entry name" value="ABC_tran"/>
    <property type="match status" value="2"/>
</dbReference>
<dbReference type="InterPro" id="IPR003439">
    <property type="entry name" value="ABC_transporter-like_ATP-bd"/>
</dbReference>
<feature type="region of interest" description="Disordered" evidence="10">
    <location>
        <begin position="1005"/>
        <end position="1092"/>
    </location>
</feature>
<feature type="transmembrane region" description="Helical" evidence="11">
    <location>
        <begin position="454"/>
        <end position="474"/>
    </location>
</feature>
<feature type="compositionally biased region" description="Basic and acidic residues" evidence="10">
    <location>
        <begin position="1023"/>
        <end position="1042"/>
    </location>
</feature>
<dbReference type="GO" id="GO:0005886">
    <property type="term" value="C:plasma membrane"/>
    <property type="evidence" value="ECO:0007669"/>
    <property type="project" value="TreeGrafter"/>
</dbReference>
<dbReference type="PROSITE" id="PS50893">
    <property type="entry name" value="ABC_TRANSPORTER_2"/>
    <property type="match status" value="2"/>
</dbReference>
<evidence type="ECO:0000259" key="13">
    <source>
        <dbReference type="PROSITE" id="PS50929"/>
    </source>
</evidence>
<feature type="domain" description="ABC transmembrane type-1" evidence="13">
    <location>
        <begin position="202"/>
        <end position="481"/>
    </location>
</feature>
<evidence type="ECO:0000256" key="2">
    <source>
        <dbReference type="ARBA" id="ARBA00009726"/>
    </source>
</evidence>
<keyword evidence="5" id="KW-0677">Repeat</keyword>
<feature type="transmembrane region" description="Helical" evidence="11">
    <location>
        <begin position="201"/>
        <end position="224"/>
    </location>
</feature>
<dbReference type="Gene3D" id="1.20.1560.10">
    <property type="entry name" value="ABC transporter type 1, transmembrane domain"/>
    <property type="match status" value="2"/>
</dbReference>
<dbReference type="SUPFAM" id="SSF90123">
    <property type="entry name" value="ABC transporter transmembrane region"/>
    <property type="match status" value="2"/>
</dbReference>
<evidence type="ECO:0000256" key="4">
    <source>
        <dbReference type="ARBA" id="ARBA00022692"/>
    </source>
</evidence>
<keyword evidence="9 11" id="KW-0472">Membrane</keyword>
<feature type="transmembrane region" description="Helical" evidence="11">
    <location>
        <begin position="418"/>
        <end position="442"/>
    </location>
</feature>
<evidence type="ECO:0000256" key="3">
    <source>
        <dbReference type="ARBA" id="ARBA00022448"/>
    </source>
</evidence>
<dbReference type="InterPro" id="IPR027417">
    <property type="entry name" value="P-loop_NTPase"/>
</dbReference>
<feature type="transmembrane region" description="Helical" evidence="11">
    <location>
        <begin position="1200"/>
        <end position="1217"/>
    </location>
</feature>
<dbReference type="PANTHER" id="PTHR24223">
    <property type="entry name" value="ATP-BINDING CASSETTE SUB-FAMILY C"/>
    <property type="match status" value="1"/>
</dbReference>
<dbReference type="InterPro" id="IPR050173">
    <property type="entry name" value="ABC_transporter_C-like"/>
</dbReference>
<gene>
    <name evidence="14" type="ORF">QTO34_010820</name>
</gene>
<dbReference type="InterPro" id="IPR011527">
    <property type="entry name" value="ABC1_TM_dom"/>
</dbReference>
<dbReference type="CDD" id="cd18592">
    <property type="entry name" value="ABC_6TM_MRP5_8_9_D1"/>
    <property type="match status" value="1"/>
</dbReference>
<evidence type="ECO:0000256" key="6">
    <source>
        <dbReference type="ARBA" id="ARBA00022741"/>
    </source>
</evidence>
<comment type="caution">
    <text evidence="14">The sequence shown here is derived from an EMBL/GenBank/DDBJ whole genome shotgun (WGS) entry which is preliminary data.</text>
</comment>
<accession>A0AA40HG56</accession>
<feature type="region of interest" description="Disordered" evidence="10">
    <location>
        <begin position="1"/>
        <end position="21"/>
    </location>
</feature>
<feature type="domain" description="ABC transporter" evidence="12">
    <location>
        <begin position="1356"/>
        <end position="1601"/>
    </location>
</feature>
<proteinExistence type="inferred from homology"/>
<dbReference type="PANTHER" id="PTHR24223:SF168">
    <property type="entry name" value="ATP-BINDING CASSETTE SUB-FAMILY C MEMBER 11"/>
    <property type="match status" value="1"/>
</dbReference>
<reference evidence="14" key="1">
    <citation type="submission" date="2023-06" db="EMBL/GenBank/DDBJ databases">
        <title>Reference genome for the Northern bat (Eptesicus nilssonii), a most northern bat species.</title>
        <authorList>
            <person name="Laine V.N."/>
            <person name="Pulliainen A.T."/>
            <person name="Lilley T.M."/>
        </authorList>
    </citation>
    <scope>NUCLEOTIDE SEQUENCE</scope>
    <source>
        <strain evidence="14">BLF_Eptnil</strain>
        <tissue evidence="14">Kidney</tissue>
    </source>
</reference>
<evidence type="ECO:0000256" key="7">
    <source>
        <dbReference type="ARBA" id="ARBA00022840"/>
    </source>
</evidence>
<dbReference type="InterPro" id="IPR003593">
    <property type="entry name" value="AAA+_ATPase"/>
</dbReference>
<comment type="subcellular location">
    <subcellularLocation>
        <location evidence="1">Endomembrane system</location>
        <topology evidence="1">Multi-pass membrane protein</topology>
    </subcellularLocation>
</comment>
<feature type="region of interest" description="Disordered" evidence="10">
    <location>
        <begin position="565"/>
        <end position="591"/>
    </location>
</feature>
<keyword evidence="3" id="KW-0813">Transport</keyword>
<dbReference type="EMBL" id="JAULJE010000021">
    <property type="protein sequence ID" value="KAK1330624.1"/>
    <property type="molecule type" value="Genomic_DNA"/>
</dbReference>
<dbReference type="InterPro" id="IPR036640">
    <property type="entry name" value="ABC1_TM_sf"/>
</dbReference>
<dbReference type="CDD" id="cd03244">
    <property type="entry name" value="ABCC_MRP_domain2"/>
    <property type="match status" value="1"/>
</dbReference>
<feature type="compositionally biased region" description="Gly residues" evidence="10">
    <location>
        <begin position="1048"/>
        <end position="1058"/>
    </location>
</feature>
<feature type="domain" description="ABC transporter" evidence="12">
    <location>
        <begin position="598"/>
        <end position="808"/>
    </location>
</feature>
<feature type="compositionally biased region" description="Basic residues" evidence="10">
    <location>
        <begin position="1059"/>
        <end position="1070"/>
    </location>
</feature>
<evidence type="ECO:0000256" key="9">
    <source>
        <dbReference type="ARBA" id="ARBA00023136"/>
    </source>
</evidence>
<feature type="compositionally biased region" description="Polar residues" evidence="10">
    <location>
        <begin position="1073"/>
        <end position="1089"/>
    </location>
</feature>
<feature type="transmembrane region" description="Helical" evidence="11">
    <location>
        <begin position="1288"/>
        <end position="1308"/>
    </location>
</feature>
<dbReference type="FunFam" id="1.20.1560.10:FF:000012">
    <property type="entry name" value="ATP binding cassette subfamily C member 5"/>
    <property type="match status" value="1"/>
</dbReference>
<feature type="transmembrane region" description="Helical" evidence="11">
    <location>
        <begin position="318"/>
        <end position="337"/>
    </location>
</feature>
<organism evidence="14 15">
    <name type="scientific">Cnephaeus nilssonii</name>
    <name type="common">Northern bat</name>
    <name type="synonym">Eptesicus nilssonii</name>
    <dbReference type="NCBI Taxonomy" id="3371016"/>
    <lineage>
        <taxon>Eukaryota</taxon>
        <taxon>Metazoa</taxon>
        <taxon>Chordata</taxon>
        <taxon>Craniata</taxon>
        <taxon>Vertebrata</taxon>
        <taxon>Euteleostomi</taxon>
        <taxon>Mammalia</taxon>
        <taxon>Eutheria</taxon>
        <taxon>Laurasiatheria</taxon>
        <taxon>Chiroptera</taxon>
        <taxon>Yangochiroptera</taxon>
        <taxon>Vespertilionidae</taxon>
        <taxon>Cnephaeus</taxon>
    </lineage>
</organism>
<evidence type="ECO:0000259" key="12">
    <source>
        <dbReference type="PROSITE" id="PS50893"/>
    </source>
</evidence>
<feature type="transmembrane region" description="Helical" evidence="11">
    <location>
        <begin position="1172"/>
        <end position="1194"/>
    </location>
</feature>
<dbReference type="Proteomes" id="UP001177744">
    <property type="component" value="Unassembled WGS sequence"/>
</dbReference>
<feature type="compositionally biased region" description="Pro residues" evidence="10">
    <location>
        <begin position="113"/>
        <end position="122"/>
    </location>
</feature>
<feature type="transmembrane region" description="Helical" evidence="11">
    <location>
        <begin position="1104"/>
        <end position="1123"/>
    </location>
</feature>